<keyword evidence="1" id="KW-0812">Transmembrane</keyword>
<feature type="transmembrane region" description="Helical" evidence="1">
    <location>
        <begin position="99"/>
        <end position="119"/>
    </location>
</feature>
<dbReference type="EMBL" id="CP043661">
    <property type="protein sequence ID" value="QNE20705.1"/>
    <property type="molecule type" value="Genomic_DNA"/>
</dbReference>
<gene>
    <name evidence="2" type="ORF">F1D05_25815</name>
</gene>
<name>A0A7G6X390_9ACTN</name>
<dbReference type="RefSeq" id="WP_185443101.1">
    <property type="nucleotide sequence ID" value="NZ_CP043661.1"/>
</dbReference>
<evidence type="ECO:0000256" key="1">
    <source>
        <dbReference type="SAM" id="Phobius"/>
    </source>
</evidence>
<dbReference type="KEGG" id="kqi:F1D05_25815"/>
<keyword evidence="1" id="KW-1133">Transmembrane helix</keyword>
<proteinExistence type="predicted"/>
<organism evidence="2 3">
    <name type="scientific">Kribbella qitaiheensis</name>
    <dbReference type="NCBI Taxonomy" id="1544730"/>
    <lineage>
        <taxon>Bacteria</taxon>
        <taxon>Bacillati</taxon>
        <taxon>Actinomycetota</taxon>
        <taxon>Actinomycetes</taxon>
        <taxon>Propionibacteriales</taxon>
        <taxon>Kribbellaceae</taxon>
        <taxon>Kribbella</taxon>
    </lineage>
</organism>
<feature type="transmembrane region" description="Helical" evidence="1">
    <location>
        <begin position="72"/>
        <end position="93"/>
    </location>
</feature>
<accession>A0A7G6X390</accession>
<evidence type="ECO:0000313" key="2">
    <source>
        <dbReference type="EMBL" id="QNE20705.1"/>
    </source>
</evidence>
<sequence>MDKPVVEKTFDPPVLVQRIFAGVCGIALIVRLVVEPSLRNALWVIALCPMWAFVAISPKAGRDRRHSAWERCHPVLGGGIAAMFGGIAAYLLFSLLLDGWLSVAIAVVLGLAFGVLIGYRASKRVGLRGAGPAVPEVGVAAGGDQ</sequence>
<feature type="transmembrane region" description="Helical" evidence="1">
    <location>
        <begin position="40"/>
        <end position="60"/>
    </location>
</feature>
<reference evidence="2 3" key="2">
    <citation type="journal article" date="2020" name="Microbiol. Resour. Announc.">
        <title>Antarctic desert soil bacteria exhibit high novel natural product potential, evaluated through long-read genome sequencing and comparative genomics.</title>
        <authorList>
            <person name="Benaud N."/>
            <person name="Edwards R.J."/>
            <person name="Amos T.G."/>
            <person name="D'Agostino P.M."/>
            <person name="Gutierrez-Chavez C."/>
            <person name="Montgomery K."/>
            <person name="Nicetic I."/>
            <person name="Ferrari B.C."/>
        </authorList>
    </citation>
    <scope>NUCLEOTIDE SEQUENCE [LARGE SCALE GENOMIC DNA]</scope>
    <source>
        <strain evidence="2 3">SPB151</strain>
    </source>
</reference>
<dbReference type="AlphaFoldDB" id="A0A7G6X390"/>
<evidence type="ECO:0000313" key="3">
    <source>
        <dbReference type="Proteomes" id="UP000515563"/>
    </source>
</evidence>
<protein>
    <recommendedName>
        <fullName evidence="4">DUF3147 family protein</fullName>
    </recommendedName>
</protein>
<keyword evidence="1" id="KW-0472">Membrane</keyword>
<feature type="transmembrane region" description="Helical" evidence="1">
    <location>
        <begin position="12"/>
        <end position="34"/>
    </location>
</feature>
<evidence type="ECO:0008006" key="4">
    <source>
        <dbReference type="Google" id="ProtNLM"/>
    </source>
</evidence>
<reference evidence="3" key="1">
    <citation type="submission" date="2019-09" db="EMBL/GenBank/DDBJ databases">
        <title>Antimicrobial potential of Antarctic Bacteria.</title>
        <authorList>
            <person name="Benaud N."/>
            <person name="Edwards R.J."/>
            <person name="Ferrari B.C."/>
        </authorList>
    </citation>
    <scope>NUCLEOTIDE SEQUENCE [LARGE SCALE GENOMIC DNA]</scope>
    <source>
        <strain evidence="3">SPB151</strain>
    </source>
</reference>
<dbReference type="Proteomes" id="UP000515563">
    <property type="component" value="Chromosome"/>
</dbReference>
<keyword evidence="3" id="KW-1185">Reference proteome</keyword>